<keyword evidence="1" id="KW-0472">Membrane</keyword>
<proteinExistence type="predicted"/>
<protein>
    <submittedName>
        <fullName evidence="3">ATP-binding protein</fullName>
    </submittedName>
</protein>
<evidence type="ECO:0000259" key="2">
    <source>
        <dbReference type="Pfam" id="PF09835"/>
    </source>
</evidence>
<dbReference type="PANTHER" id="PTHR40547:SF1">
    <property type="entry name" value="SLL0298 PROTEIN"/>
    <property type="match status" value="1"/>
</dbReference>
<dbReference type="EMBL" id="MFSP01000145">
    <property type="protein sequence ID" value="OGI63946.1"/>
    <property type="molecule type" value="Genomic_DNA"/>
</dbReference>
<dbReference type="Pfam" id="PF09835">
    <property type="entry name" value="DUF2062"/>
    <property type="match status" value="1"/>
</dbReference>
<feature type="transmembrane region" description="Helical" evidence="1">
    <location>
        <begin position="62"/>
        <end position="84"/>
    </location>
</feature>
<evidence type="ECO:0000256" key="1">
    <source>
        <dbReference type="SAM" id="Phobius"/>
    </source>
</evidence>
<evidence type="ECO:0000313" key="4">
    <source>
        <dbReference type="Proteomes" id="UP000179076"/>
    </source>
</evidence>
<evidence type="ECO:0000313" key="3">
    <source>
        <dbReference type="EMBL" id="OGI63946.1"/>
    </source>
</evidence>
<dbReference type="InterPro" id="IPR018639">
    <property type="entry name" value="DUF2062"/>
</dbReference>
<keyword evidence="3" id="KW-0067">ATP-binding</keyword>
<name>A0A1F6V3B8_9PROT</name>
<keyword evidence="1" id="KW-1133">Transmembrane helix</keyword>
<accession>A0A1F6V3B8</accession>
<keyword evidence="3" id="KW-0547">Nucleotide-binding</keyword>
<gene>
    <name evidence="3" type="ORF">A2W18_04580</name>
</gene>
<comment type="caution">
    <text evidence="3">The sequence shown here is derived from an EMBL/GenBank/DDBJ whole genome shotgun (WGS) entry which is preliminary data.</text>
</comment>
<sequence length="181" mass="21361">MARRLIRRFLPDVDKIRAHKHLRFLGERLHQPNLWHLNRHSVPKAFALGLFMAFMPIPLQTIPAAAVALYIGANLPITLVLVWMTNPLTMAPTVYLCYWVGATLLRTPPQAINFEVSFYWVGEEFLRVWQPFVLGSFVVATTLAVAGYYATRWLWHWHVLRDWEKRRTRMRKTQSEKRHRT</sequence>
<dbReference type="GO" id="GO:0005524">
    <property type="term" value="F:ATP binding"/>
    <property type="evidence" value="ECO:0007669"/>
    <property type="project" value="UniProtKB-KW"/>
</dbReference>
<dbReference type="Proteomes" id="UP000179076">
    <property type="component" value="Unassembled WGS sequence"/>
</dbReference>
<feature type="transmembrane region" description="Helical" evidence="1">
    <location>
        <begin position="128"/>
        <end position="151"/>
    </location>
</feature>
<keyword evidence="1" id="KW-0812">Transmembrane</keyword>
<dbReference type="AlphaFoldDB" id="A0A1F6V3B8"/>
<feature type="domain" description="DUF2062" evidence="2">
    <location>
        <begin position="22"/>
        <end position="163"/>
    </location>
</feature>
<dbReference type="PANTHER" id="PTHR40547">
    <property type="entry name" value="SLL0298 PROTEIN"/>
    <property type="match status" value="1"/>
</dbReference>
<organism evidence="3 4">
    <name type="scientific">Candidatus Muproteobacteria bacterium RBG_16_60_9</name>
    <dbReference type="NCBI Taxonomy" id="1817755"/>
    <lineage>
        <taxon>Bacteria</taxon>
        <taxon>Pseudomonadati</taxon>
        <taxon>Pseudomonadota</taxon>
        <taxon>Candidatus Muproteobacteria</taxon>
    </lineage>
</organism>
<reference evidence="3 4" key="1">
    <citation type="journal article" date="2016" name="Nat. Commun.">
        <title>Thousands of microbial genomes shed light on interconnected biogeochemical processes in an aquifer system.</title>
        <authorList>
            <person name="Anantharaman K."/>
            <person name="Brown C.T."/>
            <person name="Hug L.A."/>
            <person name="Sharon I."/>
            <person name="Castelle C.J."/>
            <person name="Probst A.J."/>
            <person name="Thomas B.C."/>
            <person name="Singh A."/>
            <person name="Wilkins M.J."/>
            <person name="Karaoz U."/>
            <person name="Brodie E.L."/>
            <person name="Williams K.H."/>
            <person name="Hubbard S.S."/>
            <person name="Banfield J.F."/>
        </authorList>
    </citation>
    <scope>NUCLEOTIDE SEQUENCE [LARGE SCALE GENOMIC DNA]</scope>
</reference>